<keyword evidence="3" id="KW-1185">Reference proteome</keyword>
<evidence type="ECO:0000313" key="2">
    <source>
        <dbReference type="EMBL" id="KAK6987720.1"/>
    </source>
</evidence>
<protein>
    <submittedName>
        <fullName evidence="2">Uncharacterized protein</fullName>
    </submittedName>
</protein>
<sequence length="62" mass="6743">MRLSLFLSFLFLLLPFSLALAPLGPCDAFNYALPKSKTVYPAAIREVEGIVTNSELLVSNLG</sequence>
<keyword evidence="1" id="KW-0732">Signal</keyword>
<evidence type="ECO:0000256" key="1">
    <source>
        <dbReference type="SAM" id="SignalP"/>
    </source>
</evidence>
<comment type="caution">
    <text evidence="2">The sequence shown here is derived from an EMBL/GenBank/DDBJ whole genome shotgun (WGS) entry which is preliminary data.</text>
</comment>
<dbReference type="Proteomes" id="UP001362999">
    <property type="component" value="Unassembled WGS sequence"/>
</dbReference>
<gene>
    <name evidence="2" type="ORF">R3P38DRAFT_3101138</name>
</gene>
<feature type="chain" id="PRO_5043407227" evidence="1">
    <location>
        <begin position="20"/>
        <end position="62"/>
    </location>
</feature>
<dbReference type="EMBL" id="JAWWNJ010000130">
    <property type="protein sequence ID" value="KAK6987720.1"/>
    <property type="molecule type" value="Genomic_DNA"/>
</dbReference>
<evidence type="ECO:0000313" key="3">
    <source>
        <dbReference type="Proteomes" id="UP001362999"/>
    </source>
</evidence>
<reference evidence="2 3" key="1">
    <citation type="journal article" date="2024" name="J Genomics">
        <title>Draft genome sequencing and assembly of Favolaschia claudopus CIRM-BRFM 2984 isolated from oak limbs.</title>
        <authorList>
            <person name="Navarro D."/>
            <person name="Drula E."/>
            <person name="Chaduli D."/>
            <person name="Cazenave R."/>
            <person name="Ahrendt S."/>
            <person name="Wang J."/>
            <person name="Lipzen A."/>
            <person name="Daum C."/>
            <person name="Barry K."/>
            <person name="Grigoriev I.V."/>
            <person name="Favel A."/>
            <person name="Rosso M.N."/>
            <person name="Martin F."/>
        </authorList>
    </citation>
    <scope>NUCLEOTIDE SEQUENCE [LARGE SCALE GENOMIC DNA]</scope>
    <source>
        <strain evidence="2 3">CIRM-BRFM 2984</strain>
    </source>
</reference>
<accession>A0AAV9ZMR1</accession>
<dbReference type="AlphaFoldDB" id="A0AAV9ZMR1"/>
<proteinExistence type="predicted"/>
<feature type="signal peptide" evidence="1">
    <location>
        <begin position="1"/>
        <end position="19"/>
    </location>
</feature>
<organism evidence="2 3">
    <name type="scientific">Favolaschia claudopus</name>
    <dbReference type="NCBI Taxonomy" id="2862362"/>
    <lineage>
        <taxon>Eukaryota</taxon>
        <taxon>Fungi</taxon>
        <taxon>Dikarya</taxon>
        <taxon>Basidiomycota</taxon>
        <taxon>Agaricomycotina</taxon>
        <taxon>Agaricomycetes</taxon>
        <taxon>Agaricomycetidae</taxon>
        <taxon>Agaricales</taxon>
        <taxon>Marasmiineae</taxon>
        <taxon>Mycenaceae</taxon>
        <taxon>Favolaschia</taxon>
    </lineage>
</organism>
<name>A0AAV9ZMR1_9AGAR</name>